<feature type="compositionally biased region" description="Polar residues" evidence="1">
    <location>
        <begin position="44"/>
        <end position="72"/>
    </location>
</feature>
<comment type="caution">
    <text evidence="2">The sequence shown here is derived from an EMBL/GenBank/DDBJ whole genome shotgun (WGS) entry which is preliminary data.</text>
</comment>
<evidence type="ECO:0000313" key="2">
    <source>
        <dbReference type="EMBL" id="CAB9526968.1"/>
    </source>
</evidence>
<reference evidence="2" key="1">
    <citation type="submission" date="2020-06" db="EMBL/GenBank/DDBJ databases">
        <authorList>
            <consortium name="Plant Systems Biology data submission"/>
        </authorList>
    </citation>
    <scope>NUCLEOTIDE SEQUENCE</scope>
    <source>
        <strain evidence="2">D6</strain>
    </source>
</reference>
<dbReference type="Gene3D" id="3.80.10.10">
    <property type="entry name" value="Ribonuclease Inhibitor"/>
    <property type="match status" value="1"/>
</dbReference>
<feature type="region of interest" description="Disordered" evidence="1">
    <location>
        <begin position="218"/>
        <end position="262"/>
    </location>
</feature>
<feature type="compositionally biased region" description="Low complexity" evidence="1">
    <location>
        <begin position="130"/>
        <end position="142"/>
    </location>
</feature>
<organism evidence="2 3">
    <name type="scientific">Seminavis robusta</name>
    <dbReference type="NCBI Taxonomy" id="568900"/>
    <lineage>
        <taxon>Eukaryota</taxon>
        <taxon>Sar</taxon>
        <taxon>Stramenopiles</taxon>
        <taxon>Ochrophyta</taxon>
        <taxon>Bacillariophyta</taxon>
        <taxon>Bacillariophyceae</taxon>
        <taxon>Bacillariophycidae</taxon>
        <taxon>Naviculales</taxon>
        <taxon>Naviculaceae</taxon>
        <taxon>Seminavis</taxon>
    </lineage>
</organism>
<feature type="compositionally biased region" description="Polar residues" evidence="1">
    <location>
        <begin position="241"/>
        <end position="252"/>
    </location>
</feature>
<gene>
    <name evidence="2" type="ORF">SEMRO_1919_G305430.1</name>
</gene>
<dbReference type="Pfam" id="PF00560">
    <property type="entry name" value="LRR_1"/>
    <property type="match status" value="1"/>
</dbReference>
<protein>
    <submittedName>
        <fullName evidence="2">Leucine Rich Repeat</fullName>
    </submittedName>
</protein>
<dbReference type="InterPro" id="IPR032675">
    <property type="entry name" value="LRR_dom_sf"/>
</dbReference>
<sequence length="860" mass="93153">MEKSESEDHAGSGNREEGNQSQSQDEGEKLVNDIFNNREKLEEAQTSFNLTAGNKSKPSSDGSAETIGTDTLDATQTIEIGVANIQRRSRPGAYQQQPSVIEGAAALQVATTKTIDKEVETIRTAIDAQSGGSSTDTSNNTGLEKKRHIGATGKTVENDVPNLFVARENIQLANTAEAQPEGAASGAAGNNSDHIALVQPGAYAMGGVPEPTLTEENNRIEQDEEDRGEGHVANAPWDITGSATFGPSQTQAPEPPASTRLQRGRNVQTNLEPGAYAAAGVNSHQNEPEASNVGEVRTIPSSAGDNGVQPFGGQEGGLVEARAVDDEDPEQVLTEARAVEPKSRNHELVPYRPLGVGLLLVAALCTVVGLFVGIKNNGVPSSEEATAMPTVPPTALPTVFTTRGFILQTVLPDTTARAAIGDGNSNTTASPQSQALRWTLQDPSLETYLQDHQRFLQRFALATFYYSTNGNVTWGNNDKWLDYNHHECHWFAKNDIAFAQPDDQITYLQGYDEMVNKNPCELPPNVTVPTTATLTTESSFKHLWMYTNRLDGTFPMEISFLQSLRSISTYVNPKLRGSIPTEIGVLTNLEFIALPFSSHTGTLPTELGLLTKLLFLVISNNAFTGSIPSELGLLNVSLMTLMLDQNMFTGTIPEELYNITYLRTLYISEIPLEGTLSTKIGQLTNMWDFQADLLANGLSGTIPSEIGKLHMLKRFVAYNTDFTGTICTEVGLLTNRLRVLDLHSNFLNGPIPSELGLLSTATQVFFDDNMLTGTIPTEINGDNLPELFAWDVRGNEGLVINSDSDNVTNFDVFPEELGGCWINMTFIDLDCPVMLITSNASIRCDLCKCSCAPRNEVAVP</sequence>
<evidence type="ECO:0000256" key="1">
    <source>
        <dbReference type="SAM" id="MobiDB-lite"/>
    </source>
</evidence>
<feature type="compositionally biased region" description="Basic and acidic residues" evidence="1">
    <location>
        <begin position="26"/>
        <end position="43"/>
    </location>
</feature>
<feature type="region of interest" description="Disordered" evidence="1">
    <location>
        <begin position="126"/>
        <end position="154"/>
    </location>
</feature>
<keyword evidence="3" id="KW-1185">Reference proteome</keyword>
<evidence type="ECO:0000313" key="3">
    <source>
        <dbReference type="Proteomes" id="UP001153069"/>
    </source>
</evidence>
<feature type="region of interest" description="Disordered" evidence="1">
    <location>
        <begin position="1"/>
        <end position="72"/>
    </location>
</feature>
<accession>A0A9N8EUI8</accession>
<proteinExistence type="predicted"/>
<dbReference type="AlphaFoldDB" id="A0A9N8EUI8"/>
<dbReference type="InterPro" id="IPR001611">
    <property type="entry name" value="Leu-rich_rpt"/>
</dbReference>
<name>A0A9N8EUI8_9STRA</name>
<dbReference type="Proteomes" id="UP001153069">
    <property type="component" value="Unassembled WGS sequence"/>
</dbReference>
<dbReference type="PANTHER" id="PTHR46662:SF104">
    <property type="entry name" value="GPI-ANCHORED ADHESIN-LIKE PROTEIN PGA55-RELATED"/>
    <property type="match status" value="1"/>
</dbReference>
<dbReference type="SUPFAM" id="SSF52058">
    <property type="entry name" value="L domain-like"/>
    <property type="match status" value="1"/>
</dbReference>
<dbReference type="PANTHER" id="PTHR46662">
    <property type="entry name" value="DI-GLUCOSE BINDING PROTEIN WITH LEUCINE-RICH REPEAT DOMAIN-CONTAINING PROTEIN"/>
    <property type="match status" value="1"/>
</dbReference>
<feature type="compositionally biased region" description="Basic and acidic residues" evidence="1">
    <location>
        <begin position="1"/>
        <end position="18"/>
    </location>
</feature>
<dbReference type="EMBL" id="CAICTM010001917">
    <property type="protein sequence ID" value="CAB9526968.1"/>
    <property type="molecule type" value="Genomic_DNA"/>
</dbReference>